<dbReference type="PANTHER" id="PTHR11365:SF23">
    <property type="entry name" value="HYPOTHETICAL 5-OXOPROLINASE (EUROFUNG)-RELATED"/>
    <property type="match status" value="1"/>
</dbReference>
<dbReference type="GO" id="GO:0006749">
    <property type="term" value="P:glutathione metabolic process"/>
    <property type="evidence" value="ECO:0007669"/>
    <property type="project" value="TreeGrafter"/>
</dbReference>
<protein>
    <recommendedName>
        <fullName evidence="1">Hydantoinase/oxoprolinase N-terminal domain-containing protein</fullName>
    </recommendedName>
</protein>
<accession>A0A382ZSK8</accession>
<reference evidence="2" key="1">
    <citation type="submission" date="2018-05" db="EMBL/GenBank/DDBJ databases">
        <authorList>
            <person name="Lanie J.A."/>
            <person name="Ng W.-L."/>
            <person name="Kazmierczak K.M."/>
            <person name="Andrzejewski T.M."/>
            <person name="Davidsen T.M."/>
            <person name="Wayne K.J."/>
            <person name="Tettelin H."/>
            <person name="Glass J.I."/>
            <person name="Rusch D."/>
            <person name="Podicherti R."/>
            <person name="Tsui H.-C.T."/>
            <person name="Winkler M.E."/>
        </authorList>
    </citation>
    <scope>NUCLEOTIDE SEQUENCE</scope>
</reference>
<dbReference type="EMBL" id="UINC01186028">
    <property type="protein sequence ID" value="SVD98045.1"/>
    <property type="molecule type" value="Genomic_DNA"/>
</dbReference>
<dbReference type="SUPFAM" id="SSF53067">
    <property type="entry name" value="Actin-like ATPase domain"/>
    <property type="match status" value="1"/>
</dbReference>
<name>A0A382ZSK8_9ZZZZ</name>
<dbReference type="PANTHER" id="PTHR11365">
    <property type="entry name" value="5-OXOPROLINASE RELATED"/>
    <property type="match status" value="1"/>
</dbReference>
<sequence>MTKPTHSLSIDIGGTFTDFTLLNIESGELNVHKVLTDPENPTTALMRGVSELIETVGITASALQVVVHSTTLATNAIIERKGA</sequence>
<dbReference type="AlphaFoldDB" id="A0A382ZSK8"/>
<proteinExistence type="predicted"/>
<dbReference type="GO" id="GO:0017168">
    <property type="term" value="F:5-oxoprolinase (ATP-hydrolyzing) activity"/>
    <property type="evidence" value="ECO:0007669"/>
    <property type="project" value="TreeGrafter"/>
</dbReference>
<dbReference type="InterPro" id="IPR045079">
    <property type="entry name" value="Oxoprolinase-like"/>
</dbReference>
<feature type="domain" description="Hydantoinase/oxoprolinase N-terminal" evidence="1">
    <location>
        <begin position="9"/>
        <end position="82"/>
    </location>
</feature>
<dbReference type="InterPro" id="IPR008040">
    <property type="entry name" value="Hydant_A_N"/>
</dbReference>
<dbReference type="InterPro" id="IPR043129">
    <property type="entry name" value="ATPase_NBD"/>
</dbReference>
<organism evidence="2">
    <name type="scientific">marine metagenome</name>
    <dbReference type="NCBI Taxonomy" id="408172"/>
    <lineage>
        <taxon>unclassified sequences</taxon>
        <taxon>metagenomes</taxon>
        <taxon>ecological metagenomes</taxon>
    </lineage>
</organism>
<feature type="non-terminal residue" evidence="2">
    <location>
        <position position="83"/>
    </location>
</feature>
<dbReference type="GO" id="GO:0005829">
    <property type="term" value="C:cytosol"/>
    <property type="evidence" value="ECO:0007669"/>
    <property type="project" value="TreeGrafter"/>
</dbReference>
<evidence type="ECO:0000259" key="1">
    <source>
        <dbReference type="Pfam" id="PF05378"/>
    </source>
</evidence>
<gene>
    <name evidence="2" type="ORF">METZ01_LOCUS450899</name>
</gene>
<evidence type="ECO:0000313" key="2">
    <source>
        <dbReference type="EMBL" id="SVD98045.1"/>
    </source>
</evidence>
<dbReference type="Pfam" id="PF05378">
    <property type="entry name" value="Hydant_A_N"/>
    <property type="match status" value="1"/>
</dbReference>